<dbReference type="GO" id="GO:0006656">
    <property type="term" value="P:phosphatidylcholine biosynthetic process"/>
    <property type="evidence" value="ECO:0007669"/>
    <property type="project" value="UniProtKB-UniRule"/>
</dbReference>
<keyword evidence="9 13" id="KW-0443">Lipid metabolism</keyword>
<keyword evidence="4 13" id="KW-0808">Transferase</keyword>
<comment type="function">
    <text evidence="13 14">Catalyzes the first step of the methylation pathway of phosphatidylcholine biosynthesis, the SAM-dependent methylation of phosphatidylethanolamine (PE) to phosphatidylmonomethylethanolamine (PMME).</text>
</comment>
<evidence type="ECO:0000256" key="11">
    <source>
        <dbReference type="ARBA" id="ARBA00023209"/>
    </source>
</evidence>
<evidence type="ECO:0000256" key="6">
    <source>
        <dbReference type="ARBA" id="ARBA00022692"/>
    </source>
</evidence>
<dbReference type="PANTHER" id="PTHR32138:SF0">
    <property type="entry name" value="PHOSPHATIDYLETHANOLAMINE N-METHYLTRANSFERASE"/>
    <property type="match status" value="1"/>
</dbReference>
<dbReference type="RefSeq" id="XP_014571086.1">
    <property type="nucleotide sequence ID" value="XM_014715600.1"/>
</dbReference>
<comment type="catalytic activity">
    <reaction evidence="13 14">
        <text>a 1,2-diacyl-sn-glycero-3-phosphoethanolamine + S-adenosyl-L-methionine = a 1,2-diacyl-sn-glycero-3-phospho-N-methylethanolamine + S-adenosyl-L-homocysteine + H(+)</text>
        <dbReference type="Rhea" id="RHEA:11164"/>
        <dbReference type="ChEBI" id="CHEBI:15378"/>
        <dbReference type="ChEBI" id="CHEBI:57856"/>
        <dbReference type="ChEBI" id="CHEBI:59789"/>
        <dbReference type="ChEBI" id="CHEBI:64573"/>
        <dbReference type="ChEBI" id="CHEBI:64612"/>
        <dbReference type="EC" id="2.1.1.17"/>
    </reaction>
</comment>
<dbReference type="STRING" id="764103.G7E357"/>
<dbReference type="FunCoup" id="G7E357">
    <property type="interactions" value="45"/>
</dbReference>
<feature type="compositionally biased region" description="Basic and acidic residues" evidence="15">
    <location>
        <begin position="382"/>
        <end position="395"/>
    </location>
</feature>
<protein>
    <recommendedName>
        <fullName evidence="13 14">Phosphatidylethanolamine N-methyltransferase</fullName>
        <shortName evidence="13">PE methyltransferase</shortName>
        <shortName evidence="13 14">PEAMT</shortName>
        <shortName evidence="13">PEMT</shortName>
        <ecNumber evidence="13 14">2.1.1.17</ecNumber>
    </recommendedName>
</protein>
<keyword evidence="2 13" id="KW-0444">Lipid biosynthesis</keyword>
<evidence type="ECO:0000256" key="2">
    <source>
        <dbReference type="ARBA" id="ARBA00022516"/>
    </source>
</evidence>
<feature type="region of interest" description="Disordered" evidence="15">
    <location>
        <begin position="333"/>
        <end position="395"/>
    </location>
</feature>
<feature type="transmembrane region" description="Helical" evidence="13 14">
    <location>
        <begin position="108"/>
        <end position="127"/>
    </location>
</feature>
<dbReference type="PIRSF" id="PIRSF000383">
    <property type="entry name" value="PEAMT"/>
    <property type="match status" value="1"/>
</dbReference>
<dbReference type="GO" id="GO:0004608">
    <property type="term" value="F:phosphatidylethanolamine N-methyltransferase activity"/>
    <property type="evidence" value="ECO:0007669"/>
    <property type="project" value="UniProtKB-UniRule"/>
</dbReference>
<evidence type="ECO:0000256" key="14">
    <source>
        <dbReference type="RuleBase" id="RU361122"/>
    </source>
</evidence>
<keyword evidence="7 13" id="KW-0256">Endoplasmic reticulum</keyword>
<evidence type="ECO:0000256" key="8">
    <source>
        <dbReference type="ARBA" id="ARBA00022989"/>
    </source>
</evidence>
<keyword evidence="6 13" id="KW-0812">Transmembrane</keyword>
<feature type="compositionally biased region" description="Low complexity" evidence="15">
    <location>
        <begin position="333"/>
        <end position="359"/>
    </location>
</feature>
<evidence type="ECO:0000256" key="7">
    <source>
        <dbReference type="ARBA" id="ARBA00022824"/>
    </source>
</evidence>
<evidence type="ECO:0000256" key="4">
    <source>
        <dbReference type="ARBA" id="ARBA00022679"/>
    </source>
</evidence>
<dbReference type="EC" id="2.1.1.17" evidence="13 14"/>
<dbReference type="GO" id="GO:0005789">
    <property type="term" value="C:endoplasmic reticulum membrane"/>
    <property type="evidence" value="ECO:0007669"/>
    <property type="project" value="UniProtKB-SubCell"/>
</dbReference>
<keyword evidence="5 13" id="KW-0949">S-adenosyl-L-methionine</keyword>
<evidence type="ECO:0000313" key="17">
    <source>
        <dbReference type="Proteomes" id="UP000009131"/>
    </source>
</evidence>
<keyword evidence="3 13" id="KW-0489">Methyltransferase</keyword>
<dbReference type="InterPro" id="IPR007318">
    <property type="entry name" value="Phopholipid_MeTrfase"/>
</dbReference>
<keyword evidence="8 13" id="KW-1133">Transmembrane helix</keyword>
<evidence type="ECO:0000313" key="16">
    <source>
        <dbReference type="EMBL" id="GAA97238.1"/>
    </source>
</evidence>
<dbReference type="PANTHER" id="PTHR32138">
    <property type="entry name" value="PHOSPHATIDYLETHANOLAMINE N-METHYLTRANSFERASE"/>
    <property type="match status" value="1"/>
</dbReference>
<evidence type="ECO:0000256" key="3">
    <source>
        <dbReference type="ARBA" id="ARBA00022603"/>
    </source>
</evidence>
<feature type="transmembrane region" description="Helical" evidence="13 14">
    <location>
        <begin position="216"/>
        <end position="236"/>
    </location>
</feature>
<evidence type="ECO:0000256" key="9">
    <source>
        <dbReference type="ARBA" id="ARBA00023098"/>
    </source>
</evidence>
<dbReference type="Proteomes" id="UP000009131">
    <property type="component" value="Unassembled WGS sequence"/>
</dbReference>
<dbReference type="InterPro" id="IPR016219">
    <property type="entry name" value="Phosphatid-EA_MeTrfase_fun"/>
</dbReference>
<dbReference type="HAMAP" id="MF_03217">
    <property type="entry name" value="PEMT"/>
    <property type="match status" value="1"/>
</dbReference>
<evidence type="ECO:0000256" key="15">
    <source>
        <dbReference type="SAM" id="MobiDB-lite"/>
    </source>
</evidence>
<proteinExistence type="inferred from homology"/>
<feature type="region of interest" description="Disordered" evidence="15">
    <location>
        <begin position="1"/>
        <end position="55"/>
    </location>
</feature>
<dbReference type="InParanoid" id="G7E357"/>
<dbReference type="EMBL" id="BABT02000117">
    <property type="protein sequence ID" value="GAA97238.1"/>
    <property type="molecule type" value="Genomic_DNA"/>
</dbReference>
<evidence type="ECO:0000256" key="13">
    <source>
        <dbReference type="HAMAP-Rule" id="MF_03217"/>
    </source>
</evidence>
<comment type="caution">
    <text evidence="13 14">Lacks conserved residue(s) required for the propagation of feature annotation.</text>
</comment>
<keyword evidence="10 13" id="KW-0472">Membrane</keyword>
<reference evidence="16 17" key="2">
    <citation type="journal article" date="2012" name="Open Biol.">
        <title>Characteristics of nucleosomes and linker DNA regions on the genome of the basidiomycete Mixia osmundae revealed by mono- and dinucleosome mapping.</title>
        <authorList>
            <person name="Nishida H."/>
            <person name="Kondo S."/>
            <person name="Matsumoto T."/>
            <person name="Suzuki Y."/>
            <person name="Yoshikawa H."/>
            <person name="Taylor T.D."/>
            <person name="Sugiyama J."/>
        </authorList>
    </citation>
    <scope>NUCLEOTIDE SEQUENCE [LARGE SCALE GENOMIC DNA]</scope>
    <source>
        <strain evidence="17">CBS 9802 / IAM 14324 / JCM 22182 / KY 12970</strain>
    </source>
</reference>
<dbReference type="GO" id="GO:0032259">
    <property type="term" value="P:methylation"/>
    <property type="evidence" value="ECO:0007669"/>
    <property type="project" value="UniProtKB-KW"/>
</dbReference>
<dbReference type="PROSITE" id="PS51598">
    <property type="entry name" value="SAM_CHO2"/>
    <property type="match status" value="1"/>
</dbReference>
<feature type="compositionally biased region" description="Basic and acidic residues" evidence="15">
    <location>
        <begin position="31"/>
        <end position="45"/>
    </location>
</feature>
<evidence type="ECO:0000256" key="10">
    <source>
        <dbReference type="ARBA" id="ARBA00023136"/>
    </source>
</evidence>
<comment type="subcellular location">
    <subcellularLocation>
        <location evidence="1">Endomembrane system</location>
        <topology evidence="1">Multi-pass membrane protein</topology>
    </subcellularLocation>
    <subcellularLocation>
        <location evidence="13 14">Endoplasmic reticulum membrane</location>
        <topology evidence="13 14">Multi-pass membrane protein</topology>
    </subcellularLocation>
</comment>
<accession>G7E357</accession>
<feature type="region of interest" description="Disordered" evidence="15">
    <location>
        <begin position="837"/>
        <end position="868"/>
    </location>
</feature>
<feature type="transmembrane region" description="Helical" evidence="13 14">
    <location>
        <begin position="191"/>
        <end position="210"/>
    </location>
</feature>
<dbReference type="HOGENOM" id="CLU_005987_0_1_1"/>
<evidence type="ECO:0000256" key="5">
    <source>
        <dbReference type="ARBA" id="ARBA00022691"/>
    </source>
</evidence>
<dbReference type="Pfam" id="PF04191">
    <property type="entry name" value="PEMT"/>
    <property type="match status" value="2"/>
</dbReference>
<dbReference type="AlphaFoldDB" id="G7E357"/>
<feature type="compositionally biased region" description="Acidic residues" evidence="15">
    <location>
        <begin position="839"/>
        <end position="848"/>
    </location>
</feature>
<organism evidence="16 17">
    <name type="scientific">Mixia osmundae (strain CBS 9802 / IAM 14324 / JCM 22182 / KY 12970)</name>
    <dbReference type="NCBI Taxonomy" id="764103"/>
    <lineage>
        <taxon>Eukaryota</taxon>
        <taxon>Fungi</taxon>
        <taxon>Dikarya</taxon>
        <taxon>Basidiomycota</taxon>
        <taxon>Pucciniomycotina</taxon>
        <taxon>Mixiomycetes</taxon>
        <taxon>Mixiales</taxon>
        <taxon>Mixiaceae</taxon>
        <taxon>Mixia</taxon>
    </lineage>
</organism>
<comment type="pathway">
    <text evidence="13 14">Phospholipid metabolism; phosphatidylcholine biosynthesis.</text>
</comment>
<feature type="compositionally biased region" description="Basic and acidic residues" evidence="15">
    <location>
        <begin position="1"/>
        <end position="10"/>
    </location>
</feature>
<dbReference type="OMA" id="RIWYSVG"/>
<reference evidence="16 17" key="1">
    <citation type="journal article" date="2011" name="J. Gen. Appl. Microbiol.">
        <title>Draft genome sequencing of the enigmatic basidiomycete Mixia osmundae.</title>
        <authorList>
            <person name="Nishida H."/>
            <person name="Nagatsuka Y."/>
            <person name="Sugiyama J."/>
        </authorList>
    </citation>
    <scope>NUCLEOTIDE SEQUENCE [LARGE SCALE GENOMIC DNA]</scope>
    <source>
        <strain evidence="17">CBS 9802 / IAM 14324 / JCM 22182 / KY 12970</strain>
    </source>
</reference>
<keyword evidence="12 13" id="KW-1208">Phospholipid metabolism</keyword>
<sequence length="1024" mass="115720">MSEEAGRTEADATTGLRKRVKIDTTASPELSKARQERQERLDATKQKPTLARTPDGTVFAVPQTHDVLSGLFDPRIPKSHVDLVILACFGAQLALFSCLPLRVSRILFLFVFFFWRLSYNVGLGYLLKRQSETRWMIKQVKLHGWFDESRRPKTRSWIKSQLVVKMGKDYDFDALPLEYNVWLFFRHAVDIILLNDFLSYVLFAWSWLHFPPGHSVALHALRWVAGWTLIIFNIWVKVDAHRIVTDHAWYWADNFFRIHQNLVFDGVFDLWMHPMYSVGYAGYYGLSLVVGSQVVLLASLAAHACQFGFLVWFETPHIERTYGERKAIAARRPLPVPRSSSQPVSPAAPTFAEGSNAAQHAHDSDSSSSTFVDSDAESDTSGLHELERSSSKERRFSSNSLASSFVGMSAHPEPLATTQHDLDAIYFRKDLVILKNFDPFRARDLGVALVLLYGTAGILMPQMSNDKRLALAFLNALAWRLIHSYGLGMALHAQSQHKWLVRHFLKNYHYETRAASSATEEAFRNWKAIYNLSLCMTYASFAALTWRCYSVPHNWTLGSETLRHTMGLLLIGLHAWTAQSTYEVLGNFGWFYGDFFIPDYPTELYYHGIYRHLNNPERIMGGAAFFGLSLISGSKLVTSLAVLSVLSHLWFLRHVENPHMTKLYGDALRKDAGFTRTLRNLAIRHAHRAPPEITKAAREVQGTFEKVFEETAEAVEDFLGKSKPKLTEYMIDTKVLVQQSRERLVITRLANSQEMSAYDETQYSLSLPSSVNDALQLPDMPQYRTKTPPRYMLGEAIRVQWKAPANHSKRDWIGIYRLGANTSMRVTAVSSQGKWCPTDIDEYEDDEGTRDGRAATEDGSLSSASTESASEGFVRLAGSKLPWTVGAYELRYHHDGKHNVMSSLGPLEIYVPKPVDQSSFESVHATLSKIIVHCLDRDPALIPQSCRRLIHTTTDDEKPSAAEDLLPDRTDADDFVLYSDEQAKRIAYAIEVSCGIEIAAPVVVAAANIAKLAYRIVESKRLLA</sequence>
<name>G7E357_MIXOS</name>
<comment type="caution">
    <text evidence="16">The sequence shown here is derived from an EMBL/GenBank/DDBJ whole genome shotgun (WGS) entry which is preliminary data.</text>
</comment>
<evidence type="ECO:0000256" key="12">
    <source>
        <dbReference type="ARBA" id="ARBA00023264"/>
    </source>
</evidence>
<dbReference type="eggNOG" id="ENOG502QRGH">
    <property type="taxonomic scope" value="Eukaryota"/>
</dbReference>
<gene>
    <name evidence="16" type="primary">Mo03914</name>
    <name evidence="16" type="ORF">E5Q_03914</name>
</gene>
<dbReference type="OrthoDB" id="4583at2759"/>
<comment type="similarity">
    <text evidence="13 14">Belongs to the class VI-like SAM-binding methyltransferase superfamily. CHO2 family.</text>
</comment>
<evidence type="ECO:0000256" key="1">
    <source>
        <dbReference type="ARBA" id="ARBA00004127"/>
    </source>
</evidence>
<keyword evidence="17" id="KW-1185">Reference proteome</keyword>
<dbReference type="UniPathway" id="UPA00753"/>
<keyword evidence="11 13" id="KW-0594">Phospholipid biosynthesis</keyword>